<dbReference type="InterPro" id="IPR016496">
    <property type="entry name" value="GTPase_HflX"/>
</dbReference>
<feature type="region of interest" description="Disordered" evidence="9">
    <location>
        <begin position="204"/>
        <end position="225"/>
    </location>
</feature>
<organism evidence="11 12">
    <name type="scientific">Candidatus Neomicrothrix parvicella RN1</name>
    <dbReference type="NCBI Taxonomy" id="1229780"/>
    <lineage>
        <taxon>Bacteria</taxon>
        <taxon>Bacillati</taxon>
        <taxon>Actinomycetota</taxon>
        <taxon>Acidimicrobiia</taxon>
        <taxon>Acidimicrobiales</taxon>
        <taxon>Microthrixaceae</taxon>
        <taxon>Candidatus Neomicrothrix</taxon>
    </lineage>
</organism>
<evidence type="ECO:0000256" key="1">
    <source>
        <dbReference type="ARBA" id="ARBA00022490"/>
    </source>
</evidence>
<evidence type="ECO:0000313" key="11">
    <source>
        <dbReference type="EMBL" id="CCM65793.1"/>
    </source>
</evidence>
<dbReference type="HAMAP" id="MF_00900">
    <property type="entry name" value="GTPase_HflX"/>
    <property type="match status" value="1"/>
</dbReference>
<comment type="function">
    <text evidence="6">GTPase that associates with the 50S ribosomal subunit and may have a role during protein synthesis or ribosome biogenesis.</text>
</comment>
<evidence type="ECO:0000256" key="6">
    <source>
        <dbReference type="HAMAP-Rule" id="MF_00900"/>
    </source>
</evidence>
<dbReference type="STRING" id="1229780.BN381_80323"/>
<dbReference type="InterPro" id="IPR025121">
    <property type="entry name" value="GTPase_HflX_N"/>
</dbReference>
<evidence type="ECO:0000256" key="9">
    <source>
        <dbReference type="SAM" id="MobiDB-lite"/>
    </source>
</evidence>
<dbReference type="PRINTS" id="PR00326">
    <property type="entry name" value="GTP1OBG"/>
</dbReference>
<evidence type="ECO:0000256" key="3">
    <source>
        <dbReference type="ARBA" id="ARBA00022741"/>
    </source>
</evidence>
<keyword evidence="12" id="KW-1185">Reference proteome</keyword>
<dbReference type="PROSITE" id="PS51705">
    <property type="entry name" value="G_HFLX"/>
    <property type="match status" value="1"/>
</dbReference>
<dbReference type="InterPro" id="IPR042108">
    <property type="entry name" value="GTPase_HflX_N_sf"/>
</dbReference>
<keyword evidence="4 8" id="KW-0460">Magnesium</keyword>
<protein>
    <recommendedName>
        <fullName evidence="6">GTPase HflX</fullName>
    </recommendedName>
    <alternativeName>
        <fullName evidence="6">GTP-binding protein HflX</fullName>
    </alternativeName>
</protein>
<keyword evidence="2 8" id="KW-0479">Metal-binding</keyword>
<feature type="binding site" evidence="7">
    <location>
        <begin position="292"/>
        <end position="296"/>
    </location>
    <ligand>
        <name>GTP</name>
        <dbReference type="ChEBI" id="CHEBI:37565"/>
    </ligand>
</feature>
<dbReference type="Proteomes" id="UP000018291">
    <property type="component" value="Unassembled WGS sequence"/>
</dbReference>
<evidence type="ECO:0000256" key="8">
    <source>
        <dbReference type="PIRSR" id="PIRSR006809-2"/>
    </source>
</evidence>
<dbReference type="PANTHER" id="PTHR10229:SF0">
    <property type="entry name" value="GTP-BINDING PROTEIN 6-RELATED"/>
    <property type="match status" value="1"/>
</dbReference>
<evidence type="ECO:0000256" key="7">
    <source>
        <dbReference type="PIRSR" id="PIRSR006809-1"/>
    </source>
</evidence>
<dbReference type="Pfam" id="PF13167">
    <property type="entry name" value="GTP-bdg_N"/>
    <property type="match status" value="1"/>
</dbReference>
<feature type="domain" description="Hflx-type G" evidence="10">
    <location>
        <begin position="261"/>
        <end position="424"/>
    </location>
</feature>
<dbReference type="eggNOG" id="COG2262">
    <property type="taxonomic scope" value="Bacteria"/>
</dbReference>
<dbReference type="InterPro" id="IPR027417">
    <property type="entry name" value="P-loop_NTPase"/>
</dbReference>
<feature type="region of interest" description="Disordered" evidence="9">
    <location>
        <begin position="1"/>
        <end position="54"/>
    </location>
</feature>
<feature type="binding site" evidence="8">
    <location>
        <position position="274"/>
    </location>
    <ligand>
        <name>Mg(2+)</name>
        <dbReference type="ChEBI" id="CHEBI:18420"/>
    </ligand>
</feature>
<dbReference type="NCBIfam" id="TIGR03156">
    <property type="entry name" value="GTP_HflX"/>
    <property type="match status" value="1"/>
</dbReference>
<comment type="caution">
    <text evidence="11">The sequence shown here is derived from an EMBL/GenBank/DDBJ whole genome shotgun (WGS) entry which is preliminary data.</text>
</comment>
<evidence type="ECO:0000256" key="4">
    <source>
        <dbReference type="ARBA" id="ARBA00022842"/>
    </source>
</evidence>
<evidence type="ECO:0000256" key="2">
    <source>
        <dbReference type="ARBA" id="ARBA00022723"/>
    </source>
</evidence>
<keyword evidence="1 6" id="KW-0963">Cytoplasm</keyword>
<dbReference type="PIRSF" id="PIRSF006809">
    <property type="entry name" value="GTP-binding_hflX_prd"/>
    <property type="match status" value="1"/>
</dbReference>
<dbReference type="Gene3D" id="6.10.250.2860">
    <property type="match status" value="1"/>
</dbReference>
<evidence type="ECO:0000313" key="12">
    <source>
        <dbReference type="Proteomes" id="UP000018291"/>
    </source>
</evidence>
<dbReference type="OrthoDB" id="9812272at2"/>
<keyword evidence="3 6" id="KW-0547">Nucleotide-binding</keyword>
<comment type="similarity">
    <text evidence="6">Belongs to the TRAFAC class OBG-HflX-like GTPase superfamily. HflX GTPase family.</text>
</comment>
<comment type="subcellular location">
    <subcellularLocation>
        <location evidence="6">Cytoplasm</location>
    </subcellularLocation>
    <text evidence="6">May associate with membranes.</text>
</comment>
<proteinExistence type="inferred from homology"/>
<dbReference type="Pfam" id="PF16360">
    <property type="entry name" value="GTP-bdg_M"/>
    <property type="match status" value="1"/>
</dbReference>
<gene>
    <name evidence="6 11" type="primary">hflX</name>
    <name evidence="11" type="ORF">BN381_80323</name>
</gene>
<dbReference type="Gene3D" id="3.40.50.11060">
    <property type="entry name" value="GTPase HflX, N-terminal domain"/>
    <property type="match status" value="1"/>
</dbReference>
<dbReference type="GO" id="GO:0005525">
    <property type="term" value="F:GTP binding"/>
    <property type="evidence" value="ECO:0007669"/>
    <property type="project" value="UniProtKB-UniRule"/>
</dbReference>
<dbReference type="Gene3D" id="3.40.50.300">
    <property type="entry name" value="P-loop containing nucleotide triphosphate hydrolases"/>
    <property type="match status" value="1"/>
</dbReference>
<dbReference type="EMBL" id="CANL01000078">
    <property type="protein sequence ID" value="CCM65793.1"/>
    <property type="molecule type" value="Genomic_DNA"/>
</dbReference>
<evidence type="ECO:0000256" key="5">
    <source>
        <dbReference type="ARBA" id="ARBA00023134"/>
    </source>
</evidence>
<dbReference type="InterPro" id="IPR006073">
    <property type="entry name" value="GTP-bd"/>
</dbReference>
<comment type="subunit">
    <text evidence="6">Monomer. Associates with the 50S ribosomal subunit.</text>
</comment>
<feature type="binding site" evidence="7">
    <location>
        <begin position="267"/>
        <end position="274"/>
    </location>
    <ligand>
        <name>GTP</name>
        <dbReference type="ChEBI" id="CHEBI:37565"/>
    </ligand>
</feature>
<dbReference type="GO" id="GO:0046872">
    <property type="term" value="F:metal ion binding"/>
    <property type="evidence" value="ECO:0007669"/>
    <property type="project" value="UniProtKB-KW"/>
</dbReference>
<dbReference type="RefSeq" id="WP_012230854.1">
    <property type="nucleotide sequence ID" value="NZ_HG422565.1"/>
</dbReference>
<dbReference type="FunFam" id="3.40.50.11060:FF:000001">
    <property type="entry name" value="GTPase HflX"/>
    <property type="match status" value="1"/>
</dbReference>
<feature type="binding site" evidence="8">
    <location>
        <position position="294"/>
    </location>
    <ligand>
        <name>Mg(2+)</name>
        <dbReference type="ChEBI" id="CHEBI:18420"/>
    </ligand>
</feature>
<name>R4Z519_9ACTN</name>
<dbReference type="GO" id="GO:0043022">
    <property type="term" value="F:ribosome binding"/>
    <property type="evidence" value="ECO:0007669"/>
    <property type="project" value="TreeGrafter"/>
</dbReference>
<reference evidence="11 12" key="1">
    <citation type="journal article" date="2013" name="ISME J.">
        <title>Metabolic model for the filamentous 'Candidatus Microthrix parvicella' based on genomic and metagenomic analyses.</title>
        <authorList>
            <person name="Jon McIlroy S."/>
            <person name="Kristiansen R."/>
            <person name="Albertsen M."/>
            <person name="Michael Karst S."/>
            <person name="Rossetti S."/>
            <person name="Lund Nielsen J."/>
            <person name="Tandoi V."/>
            <person name="James Seviour R."/>
            <person name="Nielsen P.H."/>
        </authorList>
    </citation>
    <scope>NUCLEOTIDE SEQUENCE [LARGE SCALE GENOMIC DNA]</scope>
    <source>
        <strain evidence="11 12">RN1</strain>
    </source>
</reference>
<dbReference type="SUPFAM" id="SSF52540">
    <property type="entry name" value="P-loop containing nucleoside triphosphate hydrolases"/>
    <property type="match status" value="1"/>
</dbReference>
<dbReference type="Pfam" id="PF01926">
    <property type="entry name" value="MMR_HSR1"/>
    <property type="match status" value="1"/>
</dbReference>
<dbReference type="InterPro" id="IPR030394">
    <property type="entry name" value="G_HFLX_dom"/>
</dbReference>
<comment type="cofactor">
    <cofactor evidence="8">
        <name>Mg(2+)</name>
        <dbReference type="ChEBI" id="CHEBI:18420"/>
    </cofactor>
</comment>
<evidence type="ECO:0000259" key="10">
    <source>
        <dbReference type="PROSITE" id="PS51705"/>
    </source>
</evidence>
<accession>R4Z519</accession>
<dbReference type="GO" id="GO:0005737">
    <property type="term" value="C:cytoplasm"/>
    <property type="evidence" value="ECO:0007669"/>
    <property type="project" value="UniProtKB-SubCell"/>
</dbReference>
<dbReference type="GO" id="GO:0003924">
    <property type="term" value="F:GTPase activity"/>
    <property type="evidence" value="ECO:0007669"/>
    <property type="project" value="UniProtKB-UniRule"/>
</dbReference>
<dbReference type="AlphaFoldDB" id="R4Z519"/>
<dbReference type="PANTHER" id="PTHR10229">
    <property type="entry name" value="GTP-BINDING PROTEIN HFLX"/>
    <property type="match status" value="1"/>
</dbReference>
<feature type="binding site" evidence="7">
    <location>
        <begin position="380"/>
        <end position="383"/>
    </location>
    <ligand>
        <name>GTP</name>
        <dbReference type="ChEBI" id="CHEBI:37565"/>
    </ligand>
</feature>
<feature type="binding site" evidence="7">
    <location>
        <begin position="314"/>
        <end position="317"/>
    </location>
    <ligand>
        <name>GTP</name>
        <dbReference type="ChEBI" id="CHEBI:37565"/>
    </ligand>
</feature>
<dbReference type="HOGENOM" id="CLU_019597_7_0_11"/>
<keyword evidence="5 6" id="KW-0342">GTP-binding</keyword>
<sequence>MSIDEDGWEPTVVGQAGQVAGPNSEPVQEADAEPVTAGHPAETAETHRGGFGEFGGESRGLIERTFREKILLVAVVVDGHDDDTDASLDELELLVDTAGADVVGRLTQRRRAPDPATYVGSGKAAEIKQMAEATDCDTVVFDDQLSPAQQFNLEKLLGRSAIDRTAVILDIFAQNASSQEGKAQVELAQLRYLAPRLKGRGKALSQQAGGLGGARRGPGEKALETDRRRLDRRVHKLEAELREVRQHRSTQSKARRRSGVAHVVIVGYTNAGKSSLENRLTDAGVLVEDRLFATLDPTTRKLALPGGEVVLLTDTVGFVRKLPHELVEAFKTTLSVVPEADLLVHVVDASAPDPAGEIAVVRAIMAEIGGGDRPELLVFNKADRGADAARLAAATPGSVAVSAATGQGIDGLVQAIGNRLRSQRPVIELHIPWARGDVIAAVHALGEVLSEVSEEEQMVMRTRLPEEQRGRFSEFEPVAVGE</sequence>
<dbReference type="CDD" id="cd01878">
    <property type="entry name" value="HflX"/>
    <property type="match status" value="1"/>
</dbReference>
<dbReference type="InterPro" id="IPR032305">
    <property type="entry name" value="GTP-bd_M"/>
</dbReference>